<dbReference type="GO" id="GO:0008270">
    <property type="term" value="F:zinc ion binding"/>
    <property type="evidence" value="ECO:0007669"/>
    <property type="project" value="InterPro"/>
</dbReference>
<dbReference type="Gene3D" id="3.40.140.10">
    <property type="entry name" value="Cytidine Deaminase, domain 2"/>
    <property type="match status" value="1"/>
</dbReference>
<proteinExistence type="inferred from homology"/>
<evidence type="ECO:0000256" key="4">
    <source>
        <dbReference type="ARBA" id="ARBA00022833"/>
    </source>
</evidence>
<dbReference type="InterPro" id="IPR002125">
    <property type="entry name" value="CMP_dCMP_dom"/>
</dbReference>
<dbReference type="SUPFAM" id="SSF53927">
    <property type="entry name" value="Cytidine deaminase-like"/>
    <property type="match status" value="1"/>
</dbReference>
<protein>
    <submittedName>
        <fullName evidence="6">Deaminase</fullName>
    </submittedName>
</protein>
<dbReference type="Proteomes" id="UP001202887">
    <property type="component" value="Unassembled WGS sequence"/>
</dbReference>
<dbReference type="InterPro" id="IPR027417">
    <property type="entry name" value="P-loop_NTPase"/>
</dbReference>
<organism evidence="6 7">
    <name type="scientific">Novacetimonas hansenii</name>
    <name type="common">Komagataeibacter hansenii</name>
    <dbReference type="NCBI Taxonomy" id="436"/>
    <lineage>
        <taxon>Bacteria</taxon>
        <taxon>Pseudomonadati</taxon>
        <taxon>Pseudomonadota</taxon>
        <taxon>Alphaproteobacteria</taxon>
        <taxon>Acetobacterales</taxon>
        <taxon>Acetobacteraceae</taxon>
        <taxon>Novacetimonas</taxon>
    </lineage>
</organism>
<accession>A0AAW5EUX9</accession>
<reference evidence="6" key="1">
    <citation type="journal article" date="2021" name="Polymers (Basel)">
        <title>Highly Stretchable Bacterial Cellulose Produced by Komagataeibacter hansenii SI1.</title>
        <authorList>
            <person name="Cielecka I."/>
            <person name="Ryngajllo M."/>
            <person name="Maniukiewicz W."/>
            <person name="Bielecki S."/>
        </authorList>
    </citation>
    <scope>NUCLEOTIDE SEQUENCE</scope>
    <source>
        <strain evidence="6">SI1</strain>
    </source>
</reference>
<evidence type="ECO:0000313" key="6">
    <source>
        <dbReference type="EMBL" id="MCJ8355344.1"/>
    </source>
</evidence>
<evidence type="ECO:0000256" key="1">
    <source>
        <dbReference type="ARBA" id="ARBA00006576"/>
    </source>
</evidence>
<evidence type="ECO:0000313" key="7">
    <source>
        <dbReference type="Proteomes" id="UP001202887"/>
    </source>
</evidence>
<dbReference type="InterPro" id="IPR015517">
    <property type="entry name" value="dCMP_deaminase-rel"/>
</dbReference>
<name>A0AAW5EUX9_NOVHA</name>
<dbReference type="AlphaFoldDB" id="A0AAW5EUX9"/>
<keyword evidence="3" id="KW-0378">Hydrolase</keyword>
<dbReference type="PANTHER" id="PTHR11086:SF18">
    <property type="entry name" value="DEOXYCYTIDYLATE DEAMINASE"/>
    <property type="match status" value="1"/>
</dbReference>
<comment type="caution">
    <text evidence="6">The sequence shown here is derived from an EMBL/GenBank/DDBJ whole genome shotgun (WGS) entry which is preliminary data.</text>
</comment>
<dbReference type="PROSITE" id="PS00903">
    <property type="entry name" value="CYT_DCMP_DEAMINASES_1"/>
    <property type="match status" value="1"/>
</dbReference>
<dbReference type="PROSITE" id="PS51747">
    <property type="entry name" value="CYT_DCMP_DEAMINASES_2"/>
    <property type="match status" value="1"/>
</dbReference>
<dbReference type="GO" id="GO:0004132">
    <property type="term" value="F:dCMP deaminase activity"/>
    <property type="evidence" value="ECO:0007669"/>
    <property type="project" value="TreeGrafter"/>
</dbReference>
<sequence>FGRTSSIKGSQTDHAVSEKTDCIMLIINSYAIRSVIQGLTGPNENSPDQKENGELATKISDRKSQELIIAFVGPVGSGVSTCSTKASEILKSSYGYDICLYQRLSELISREAHRVGKIAPNKKDADRNLYITEMQNIGNSLREKFGESYLIEKTIEEIKRIREEKDGVKETSNGEIIIPGRRAYIIDSIKHISELKLLREVYGESVILFGVFAPDDIRRERLTKNGVEKSQIDSILSRDEQEQKTFGQKTRKVFVESDFFLCNDRKEDEIVVKLSRYFDLIFSSKIHTPTRAETAMYEACAASVNSACMSRQVGASIVSESGELIGIGWNDVPKFGGGLYREDDQKQYDEKIGDFLNKDNRCFLWEKKICHNEVRRNDIIDDIIKRLDVAKILNKKAKKHEILDVLKGTAVDSLIEFSRSIHAEMEAILSVAREGRHSLVGSTLYTNTYPCHNCARHIVASGIKEVLYIEPYKKSLATTLHCDSITENPNDNEVISKVLFRQYDGVAPHNYFKVFKMHRDRKGNGKMIIHDPHRVTPLFSIPLDDLMKYEDKVVSELAAKESVNFSADGG</sequence>
<comment type="similarity">
    <text evidence="1">Belongs to the cytidine and deoxycytidylate deaminase family.</text>
</comment>
<dbReference type="GO" id="GO:0005737">
    <property type="term" value="C:cytoplasm"/>
    <property type="evidence" value="ECO:0007669"/>
    <property type="project" value="TreeGrafter"/>
</dbReference>
<dbReference type="RefSeq" id="WP_247067888.1">
    <property type="nucleotide sequence ID" value="NZ_JAIBCX010000076.1"/>
</dbReference>
<keyword evidence="4" id="KW-0862">Zinc</keyword>
<feature type="domain" description="CMP/dCMP-type deaminase" evidence="5">
    <location>
        <begin position="290"/>
        <end position="479"/>
    </location>
</feature>
<dbReference type="PANTHER" id="PTHR11086">
    <property type="entry name" value="DEOXYCYTIDYLATE DEAMINASE-RELATED"/>
    <property type="match status" value="1"/>
</dbReference>
<dbReference type="NCBIfam" id="NF041025">
    <property type="entry name" value="antiphage_deaminase"/>
    <property type="match status" value="1"/>
</dbReference>
<dbReference type="SUPFAM" id="SSF52540">
    <property type="entry name" value="P-loop containing nucleoside triphosphate hydrolases"/>
    <property type="match status" value="1"/>
</dbReference>
<dbReference type="EMBL" id="JAIBCX010000076">
    <property type="protein sequence ID" value="MCJ8355344.1"/>
    <property type="molecule type" value="Genomic_DNA"/>
</dbReference>
<reference evidence="6" key="2">
    <citation type="submission" date="2022-03" db="EMBL/GenBank/DDBJ databases">
        <authorList>
            <person name="Ryngajllo M."/>
            <person name="Jacek P."/>
            <person name="Kubiak K."/>
        </authorList>
    </citation>
    <scope>NUCLEOTIDE SEQUENCE</scope>
    <source>
        <strain evidence="6">SI1</strain>
    </source>
</reference>
<dbReference type="InterPro" id="IPR016193">
    <property type="entry name" value="Cytidine_deaminase-like"/>
</dbReference>
<gene>
    <name evidence="6" type="ORF">K1W68_15345</name>
</gene>
<evidence type="ECO:0000256" key="2">
    <source>
        <dbReference type="ARBA" id="ARBA00022723"/>
    </source>
</evidence>
<dbReference type="Gene3D" id="3.40.50.300">
    <property type="entry name" value="P-loop containing nucleotide triphosphate hydrolases"/>
    <property type="match status" value="1"/>
</dbReference>
<keyword evidence="2" id="KW-0479">Metal-binding</keyword>
<feature type="non-terminal residue" evidence="6">
    <location>
        <position position="1"/>
    </location>
</feature>
<evidence type="ECO:0000259" key="5">
    <source>
        <dbReference type="PROSITE" id="PS51747"/>
    </source>
</evidence>
<dbReference type="Pfam" id="PF00383">
    <property type="entry name" value="dCMP_cyt_deam_1"/>
    <property type="match status" value="1"/>
</dbReference>
<dbReference type="InterPro" id="IPR016192">
    <property type="entry name" value="APOBEC/CMP_deaminase_Zn-bd"/>
</dbReference>
<evidence type="ECO:0000256" key="3">
    <source>
        <dbReference type="ARBA" id="ARBA00022801"/>
    </source>
</evidence>